<dbReference type="SUPFAM" id="SSF56194">
    <property type="entry name" value="Uridine diphospho-N-Acetylenolpyruvylglucosamine reductase, MurB, C-terminal domain"/>
    <property type="match status" value="1"/>
</dbReference>
<dbReference type="OrthoDB" id="9804753at2"/>
<evidence type="ECO:0000256" key="11">
    <source>
        <dbReference type="ARBA" id="ARBA00022827"/>
    </source>
</evidence>
<dbReference type="NCBIfam" id="TIGR00179">
    <property type="entry name" value="murB"/>
    <property type="match status" value="1"/>
</dbReference>
<comment type="pathway">
    <text evidence="4 20">Cell wall biogenesis; peptidoglycan biosynthesis.</text>
</comment>
<evidence type="ECO:0000256" key="9">
    <source>
        <dbReference type="ARBA" id="ARBA00022618"/>
    </source>
</evidence>
<evidence type="ECO:0000256" key="8">
    <source>
        <dbReference type="ARBA" id="ARBA00022490"/>
    </source>
</evidence>
<dbReference type="KEGG" id="bcig:AB162_450"/>
<keyword evidence="15 20" id="KW-0560">Oxidoreductase</keyword>
<evidence type="ECO:0000256" key="16">
    <source>
        <dbReference type="ARBA" id="ARBA00023306"/>
    </source>
</evidence>
<dbReference type="InterPro" id="IPR036635">
    <property type="entry name" value="MurB_C_sf"/>
</dbReference>
<dbReference type="UniPathway" id="UPA00219"/>
<dbReference type="NCBIfam" id="NF000755">
    <property type="entry name" value="PRK00046.1"/>
    <property type="match status" value="1"/>
</dbReference>
<keyword evidence="9 20" id="KW-0132">Cell division</keyword>
<dbReference type="InterPro" id="IPR016167">
    <property type="entry name" value="FAD-bd_PCMH_sub1"/>
</dbReference>
<keyword evidence="14 20" id="KW-0573">Peptidoglycan synthesis</keyword>
<dbReference type="AlphaFoldDB" id="A0A0K2BKY7"/>
<evidence type="ECO:0000256" key="5">
    <source>
        <dbReference type="ARBA" id="ARBA00010485"/>
    </source>
</evidence>
<dbReference type="InterPro" id="IPR006094">
    <property type="entry name" value="Oxid_FAD_bind_N"/>
</dbReference>
<dbReference type="Gene3D" id="3.90.78.10">
    <property type="entry name" value="UDP-N-acetylenolpyruvoylglucosamine reductase, C-terminal domain"/>
    <property type="match status" value="1"/>
</dbReference>
<dbReference type="Pfam" id="PF01565">
    <property type="entry name" value="FAD_binding_4"/>
    <property type="match status" value="1"/>
</dbReference>
<dbReference type="GO" id="GO:0051301">
    <property type="term" value="P:cell division"/>
    <property type="evidence" value="ECO:0007669"/>
    <property type="project" value="UniProtKB-KW"/>
</dbReference>
<evidence type="ECO:0000256" key="19">
    <source>
        <dbReference type="ARBA" id="ARBA00048914"/>
    </source>
</evidence>
<keyword evidence="8 20" id="KW-0963">Cytoplasm</keyword>
<dbReference type="PROSITE" id="PS51387">
    <property type="entry name" value="FAD_PCMH"/>
    <property type="match status" value="1"/>
</dbReference>
<evidence type="ECO:0000259" key="21">
    <source>
        <dbReference type="PROSITE" id="PS51387"/>
    </source>
</evidence>
<dbReference type="EC" id="1.3.1.98" evidence="6 20"/>
<evidence type="ECO:0000256" key="10">
    <source>
        <dbReference type="ARBA" id="ARBA00022630"/>
    </source>
</evidence>
<comment type="cofactor">
    <cofactor evidence="1 20">
        <name>FAD</name>
        <dbReference type="ChEBI" id="CHEBI:57692"/>
    </cofactor>
</comment>
<dbReference type="InterPro" id="IPR003170">
    <property type="entry name" value="MurB"/>
</dbReference>
<dbReference type="GO" id="GO:0008360">
    <property type="term" value="P:regulation of cell shape"/>
    <property type="evidence" value="ECO:0007669"/>
    <property type="project" value="UniProtKB-KW"/>
</dbReference>
<dbReference type="SUPFAM" id="SSF56176">
    <property type="entry name" value="FAD-binding/transporter-associated domain-like"/>
    <property type="match status" value="1"/>
</dbReference>
<evidence type="ECO:0000256" key="3">
    <source>
        <dbReference type="ARBA" id="ARBA00004496"/>
    </source>
</evidence>
<evidence type="ECO:0000256" key="13">
    <source>
        <dbReference type="ARBA" id="ARBA00022960"/>
    </source>
</evidence>
<keyword evidence="17 20" id="KW-0961">Cell wall biogenesis/degradation</keyword>
<dbReference type="InterPro" id="IPR016166">
    <property type="entry name" value="FAD-bd_PCMH"/>
</dbReference>
<dbReference type="PANTHER" id="PTHR21071:SF4">
    <property type="entry name" value="UDP-N-ACETYLENOLPYRUVOYLGLUCOSAMINE REDUCTASE"/>
    <property type="match status" value="1"/>
</dbReference>
<feature type="active site" description="Proton donor" evidence="20">
    <location>
        <position position="227"/>
    </location>
</feature>
<comment type="catalytic activity">
    <reaction evidence="19 20">
        <text>UDP-N-acetyl-alpha-D-muramate + NADP(+) = UDP-N-acetyl-3-O-(1-carboxyvinyl)-alpha-D-glucosamine + NADPH + H(+)</text>
        <dbReference type="Rhea" id="RHEA:12248"/>
        <dbReference type="ChEBI" id="CHEBI:15378"/>
        <dbReference type="ChEBI" id="CHEBI:57783"/>
        <dbReference type="ChEBI" id="CHEBI:58349"/>
        <dbReference type="ChEBI" id="CHEBI:68483"/>
        <dbReference type="ChEBI" id="CHEBI:70757"/>
        <dbReference type="EC" id="1.3.1.98"/>
    </reaction>
</comment>
<dbReference type="GO" id="GO:0005829">
    <property type="term" value="C:cytosol"/>
    <property type="evidence" value="ECO:0007669"/>
    <property type="project" value="TreeGrafter"/>
</dbReference>
<comment type="subcellular location">
    <subcellularLocation>
        <location evidence="3 20">Cytoplasm</location>
    </subcellularLocation>
</comment>
<dbReference type="PANTHER" id="PTHR21071">
    <property type="entry name" value="UDP-N-ACETYLENOLPYRUVOYLGLUCOSAMINE REDUCTASE"/>
    <property type="match status" value="1"/>
</dbReference>
<evidence type="ECO:0000256" key="14">
    <source>
        <dbReference type="ARBA" id="ARBA00022984"/>
    </source>
</evidence>
<feature type="active site" evidence="20">
    <location>
        <position position="157"/>
    </location>
</feature>
<keyword evidence="16 20" id="KW-0131">Cell cycle</keyword>
<evidence type="ECO:0000256" key="18">
    <source>
        <dbReference type="ARBA" id="ARBA00031026"/>
    </source>
</evidence>
<accession>A0A0K2BKY7</accession>
<evidence type="ECO:0000256" key="20">
    <source>
        <dbReference type="HAMAP-Rule" id="MF_00037"/>
    </source>
</evidence>
<dbReference type="Gene3D" id="3.30.465.10">
    <property type="match status" value="1"/>
</dbReference>
<comment type="similarity">
    <text evidence="5 20">Belongs to the MurB family.</text>
</comment>
<evidence type="ECO:0000256" key="7">
    <source>
        <dbReference type="ARBA" id="ARBA00015188"/>
    </source>
</evidence>
<dbReference type="GO" id="GO:0071949">
    <property type="term" value="F:FAD binding"/>
    <property type="evidence" value="ECO:0007669"/>
    <property type="project" value="InterPro"/>
</dbReference>
<comment type="function">
    <text evidence="2 20">Cell wall formation.</text>
</comment>
<dbReference type="InterPro" id="IPR016169">
    <property type="entry name" value="FAD-bd_PCMH_sub2"/>
</dbReference>
<protein>
    <recommendedName>
        <fullName evidence="7 20">UDP-N-acetylenolpyruvoylglucosamine reductase</fullName>
        <ecNumber evidence="6 20">1.3.1.98</ecNumber>
    </recommendedName>
    <alternativeName>
        <fullName evidence="18 20">UDP-N-acetylmuramate dehydrogenase</fullName>
    </alternativeName>
</protein>
<reference evidence="22 23" key="1">
    <citation type="submission" date="2015-06" db="EMBL/GenBank/DDBJ databases">
        <title>Lineage-specific patterns of genome deterioration in obligate symbionts.</title>
        <authorList>
            <person name="Bennett G.M."/>
            <person name="McCutcheon J.P."/>
            <person name="McDonald B.R."/>
            <person name="Moran N.A."/>
        </authorList>
    </citation>
    <scope>NUCLEOTIDE SEQUENCE [LARGE SCALE GENOMIC DNA]</scope>
    <source>
        <strain evidence="22 23">B-GSS</strain>
    </source>
</reference>
<keyword evidence="10 20" id="KW-0285">Flavoprotein</keyword>
<dbReference type="RefSeq" id="WP_053097108.1">
    <property type="nucleotide sequence ID" value="NZ_CP011787.1"/>
</dbReference>
<keyword evidence="13 20" id="KW-0133">Cell shape</keyword>
<feature type="domain" description="FAD-binding PCMH-type" evidence="21">
    <location>
        <begin position="11"/>
        <end position="181"/>
    </location>
</feature>
<evidence type="ECO:0000256" key="17">
    <source>
        <dbReference type="ARBA" id="ARBA00023316"/>
    </source>
</evidence>
<sequence>MILKSLNTFGINVSAHMIVTAHSEAELLMLWRNALKSNRPVLLLGSGSNVLFLDHFNGTIILNRIKGLIIKEDKHSWYLHAGAGEVWHDIVTYTINRNIPGLENLALIPGYIGSAPIQNIGAYGIELKNVCEYVDIIQLDNGNKYRLSTIECMFSYRDSIFKHYYRDKVAIVAVGLRLSKNWQPVLSYGNLMLLDKHKVTPLQIFNLVCAIRINQLPDITKTGNAGSFFKNPLINTKKIAQLVTCYPTIPYFSQNNGMVKLVAGWLIDKCQLKGYKFGNAAVYEKKASILININNNASGIEILALAKYIRYFVANKFAIWLEPEVRFIGSEGEVDAIKTLL</sequence>
<dbReference type="GO" id="GO:0071555">
    <property type="term" value="P:cell wall organization"/>
    <property type="evidence" value="ECO:0007669"/>
    <property type="project" value="UniProtKB-KW"/>
</dbReference>
<feature type="active site" evidence="20">
    <location>
        <position position="324"/>
    </location>
</feature>
<dbReference type="GO" id="GO:0009252">
    <property type="term" value="P:peptidoglycan biosynthetic process"/>
    <property type="evidence" value="ECO:0007669"/>
    <property type="project" value="UniProtKB-UniRule"/>
</dbReference>
<evidence type="ECO:0000313" key="22">
    <source>
        <dbReference type="EMBL" id="AKZ66036.1"/>
    </source>
</evidence>
<evidence type="ECO:0000256" key="2">
    <source>
        <dbReference type="ARBA" id="ARBA00003921"/>
    </source>
</evidence>
<keyword evidence="12 20" id="KW-0521">NADP</keyword>
<dbReference type="InterPro" id="IPR036318">
    <property type="entry name" value="FAD-bd_PCMH-like_sf"/>
</dbReference>
<dbReference type="InterPro" id="IPR011601">
    <property type="entry name" value="MurB_C"/>
</dbReference>
<proteinExistence type="inferred from homology"/>
<dbReference type="Proteomes" id="UP000056466">
    <property type="component" value="Chromosome"/>
</dbReference>
<dbReference type="GO" id="GO:0008762">
    <property type="term" value="F:UDP-N-acetylmuramate dehydrogenase activity"/>
    <property type="evidence" value="ECO:0007669"/>
    <property type="project" value="UniProtKB-UniRule"/>
</dbReference>
<organism evidence="22 23">
    <name type="scientific">Candidatus Palibaumannia cicadellinicola</name>
    <dbReference type="NCBI Taxonomy" id="186490"/>
    <lineage>
        <taxon>Bacteria</taxon>
        <taxon>Pseudomonadati</taxon>
        <taxon>Pseudomonadota</taxon>
        <taxon>Gammaproteobacteria</taxon>
        <taxon>Candidatus Palibaumannia</taxon>
    </lineage>
</organism>
<evidence type="ECO:0000313" key="23">
    <source>
        <dbReference type="Proteomes" id="UP000056466"/>
    </source>
</evidence>
<dbReference type="EMBL" id="CP011787">
    <property type="protein sequence ID" value="AKZ66036.1"/>
    <property type="molecule type" value="Genomic_DNA"/>
</dbReference>
<evidence type="ECO:0000256" key="6">
    <source>
        <dbReference type="ARBA" id="ARBA00012518"/>
    </source>
</evidence>
<evidence type="ECO:0000256" key="15">
    <source>
        <dbReference type="ARBA" id="ARBA00023002"/>
    </source>
</evidence>
<dbReference type="Pfam" id="PF02873">
    <property type="entry name" value="MurB_C"/>
    <property type="match status" value="1"/>
</dbReference>
<dbReference type="Gene3D" id="3.30.43.10">
    <property type="entry name" value="Uridine Diphospho-n-acetylenolpyruvylglucosamine Reductase, domain 2"/>
    <property type="match status" value="1"/>
</dbReference>
<keyword evidence="23" id="KW-1185">Reference proteome</keyword>
<evidence type="ECO:0000256" key="1">
    <source>
        <dbReference type="ARBA" id="ARBA00001974"/>
    </source>
</evidence>
<name>A0A0K2BKY7_9GAMM</name>
<keyword evidence="11 20" id="KW-0274">FAD</keyword>
<gene>
    <name evidence="20 22" type="primary">murB</name>
    <name evidence="22" type="ORF">AB162_450</name>
</gene>
<dbReference type="PATRIC" id="fig|186490.8.peg.424"/>
<evidence type="ECO:0000256" key="4">
    <source>
        <dbReference type="ARBA" id="ARBA00004752"/>
    </source>
</evidence>
<dbReference type="HAMAP" id="MF_00037">
    <property type="entry name" value="MurB"/>
    <property type="match status" value="1"/>
</dbReference>
<evidence type="ECO:0000256" key="12">
    <source>
        <dbReference type="ARBA" id="ARBA00022857"/>
    </source>
</evidence>